<dbReference type="AlphaFoldDB" id="A0A9W8TX94"/>
<reference evidence="2 3" key="1">
    <citation type="journal article" date="2023" name="Proc. Natl. Acad. Sci. U.S.A.">
        <title>A global phylogenomic analysis of the shiitake genus Lentinula.</title>
        <authorList>
            <person name="Sierra-Patev S."/>
            <person name="Min B."/>
            <person name="Naranjo-Ortiz M."/>
            <person name="Looney B."/>
            <person name="Konkel Z."/>
            <person name="Slot J.C."/>
            <person name="Sakamoto Y."/>
            <person name="Steenwyk J.L."/>
            <person name="Rokas A."/>
            <person name="Carro J."/>
            <person name="Camarero S."/>
            <person name="Ferreira P."/>
            <person name="Molpeceres G."/>
            <person name="Ruiz-Duenas F.J."/>
            <person name="Serrano A."/>
            <person name="Henrissat B."/>
            <person name="Drula E."/>
            <person name="Hughes K.W."/>
            <person name="Mata J.L."/>
            <person name="Ishikawa N.K."/>
            <person name="Vargas-Isla R."/>
            <person name="Ushijima S."/>
            <person name="Smith C.A."/>
            <person name="Donoghue J."/>
            <person name="Ahrendt S."/>
            <person name="Andreopoulos W."/>
            <person name="He G."/>
            <person name="LaButti K."/>
            <person name="Lipzen A."/>
            <person name="Ng V."/>
            <person name="Riley R."/>
            <person name="Sandor L."/>
            <person name="Barry K."/>
            <person name="Martinez A.T."/>
            <person name="Xiao Y."/>
            <person name="Gibbons J.G."/>
            <person name="Terashima K."/>
            <person name="Grigoriev I.V."/>
            <person name="Hibbett D."/>
        </authorList>
    </citation>
    <scope>NUCLEOTIDE SEQUENCE [LARGE SCALE GENOMIC DNA]</scope>
    <source>
        <strain evidence="2 3">TFB7810</strain>
    </source>
</reference>
<feature type="region of interest" description="Disordered" evidence="1">
    <location>
        <begin position="378"/>
        <end position="398"/>
    </location>
</feature>
<evidence type="ECO:0000313" key="3">
    <source>
        <dbReference type="Proteomes" id="UP001142393"/>
    </source>
</evidence>
<accession>A0A9W8TX94</accession>
<feature type="region of interest" description="Disordered" evidence="1">
    <location>
        <begin position="71"/>
        <end position="205"/>
    </location>
</feature>
<keyword evidence="3" id="KW-1185">Reference proteome</keyword>
<organism evidence="2 3">
    <name type="scientific">Lentinula detonsa</name>
    <dbReference type="NCBI Taxonomy" id="2804962"/>
    <lineage>
        <taxon>Eukaryota</taxon>
        <taxon>Fungi</taxon>
        <taxon>Dikarya</taxon>
        <taxon>Basidiomycota</taxon>
        <taxon>Agaricomycotina</taxon>
        <taxon>Agaricomycetes</taxon>
        <taxon>Agaricomycetidae</taxon>
        <taxon>Agaricales</taxon>
        <taxon>Marasmiineae</taxon>
        <taxon>Omphalotaceae</taxon>
        <taxon>Lentinula</taxon>
    </lineage>
</organism>
<protein>
    <submittedName>
        <fullName evidence="2">Uncharacterized protein</fullName>
    </submittedName>
</protein>
<evidence type="ECO:0000256" key="1">
    <source>
        <dbReference type="SAM" id="MobiDB-lite"/>
    </source>
</evidence>
<feature type="region of interest" description="Disordered" evidence="1">
    <location>
        <begin position="23"/>
        <end position="51"/>
    </location>
</feature>
<dbReference type="Proteomes" id="UP001142393">
    <property type="component" value="Unassembled WGS sequence"/>
</dbReference>
<feature type="compositionally biased region" description="Low complexity" evidence="1">
    <location>
        <begin position="182"/>
        <end position="196"/>
    </location>
</feature>
<feature type="compositionally biased region" description="Basic and acidic residues" evidence="1">
    <location>
        <begin position="103"/>
        <end position="158"/>
    </location>
</feature>
<dbReference type="EMBL" id="JANVFU010000008">
    <property type="protein sequence ID" value="KAJ3743808.1"/>
    <property type="molecule type" value="Genomic_DNA"/>
</dbReference>
<sequence>MNYNYYPSPPPYGYVPQWYQQNGNLNGSESQNANGVVGNAQGGGMVAPSQIPQHTTEEIVALREETARLRTELDIRSRRQHSPPPRYSSYRDRVPYSNYGNRPRRENHERDYDRYYDRERHYERDNRGPPYDREYRDRERERGYERAYRYRGYDREAPRGAPAPPRSEQREGTQGTHTGNDRSLSSSSHAPVPSRSTTTRIENPPVISISLAASPHKPNASNTFDDPMYVTIEEKIAATSLLLYRPTDDLHEDCMWDSNTGACVLVGEAMRQITQRNGPVVLPPPAIDGSNTLIETNSESAVDAAEKLMDNANEPGNFNALWIARQLYWQAKRIIHLEEGLGYTSERSTLPSHLRAHLQLYVDRKVIWADKPNTQSFVGEPWDTERDPNKPHVPSLATPDLNDTVDKWALWLIVNATTKEHPGITWTQSGHVDLATVQTHLMLHRLIRGIFGTVDVYTEHVRAAKKNFVLHFIDIVAIPDLYGQKLSELEIVANSGEGIDFKPNSSIFEENSEVVKHLADCGVSVDDMAEGFAFGQQWIIDKTWELDPYSLELQRYRNLLKRSRARLQFTHVVPVDNRSWTLPEEWEMEDIVEHRRRKHVQNLYRNQRVLKRDAWRFTRSVPRVGNVGINSLNQLARGIDGMRI</sequence>
<evidence type="ECO:0000313" key="2">
    <source>
        <dbReference type="EMBL" id="KAJ3743808.1"/>
    </source>
</evidence>
<gene>
    <name evidence="2" type="ORF">DFH05DRAFT_1526163</name>
</gene>
<proteinExistence type="predicted"/>
<name>A0A9W8TX94_9AGAR</name>
<comment type="caution">
    <text evidence="2">The sequence shown here is derived from an EMBL/GenBank/DDBJ whole genome shotgun (WGS) entry which is preliminary data.</text>
</comment>